<dbReference type="EMBL" id="JAIOIU010000137">
    <property type="protein sequence ID" value="MBZ0160655.1"/>
    <property type="molecule type" value="Genomic_DNA"/>
</dbReference>
<dbReference type="InterPro" id="IPR002036">
    <property type="entry name" value="YbeY"/>
</dbReference>
<dbReference type="GO" id="GO:0006364">
    <property type="term" value="P:rRNA processing"/>
    <property type="evidence" value="ECO:0007669"/>
    <property type="project" value="UniProtKB-UniRule"/>
</dbReference>
<dbReference type="HAMAP" id="MF_00009">
    <property type="entry name" value="Endoribonucl_YbeY"/>
    <property type="match status" value="1"/>
</dbReference>
<keyword evidence="6 7" id="KW-0862">Zinc</keyword>
<dbReference type="NCBIfam" id="TIGR00043">
    <property type="entry name" value="rRNA maturation RNase YbeY"/>
    <property type="match status" value="1"/>
</dbReference>
<sequence length="148" mass="16311">MAMQVINRQRKIKLDTRFLKKVGETVLVMAGASGAECGLLLVGDRTMARLNQQYRGIAHSTDVLAFPMREGPFALLSPNLLGDVVISPETADRQAAAVGRPLRDELVALLVHGILHLLGYDHQTPSEAKIMKRTEQQLALPFIKAEDR</sequence>
<proteinExistence type="inferred from homology"/>
<reference evidence="8 9" key="1">
    <citation type="journal article" date="2021" name="bioRxiv">
        <title>Unraveling nitrogen, sulfur and carbon metabolic pathways and microbial community transcriptional responses to substrate deprivation and toxicity stresses in a bioreactor mimicking anoxic brackish coastal sediment conditions.</title>
        <authorList>
            <person name="Martins P.D."/>
            <person name="Echeveste M.J."/>
            <person name="Arshad A."/>
            <person name="Kurth J."/>
            <person name="Ouboter H."/>
            <person name="Jetten M.S.M."/>
            <person name="Welte C.U."/>
        </authorList>
    </citation>
    <scope>NUCLEOTIDE SEQUENCE [LARGE SCALE GENOMIC DNA]</scope>
    <source>
        <strain evidence="8">MAG_38</strain>
    </source>
</reference>
<dbReference type="GO" id="GO:0004222">
    <property type="term" value="F:metalloendopeptidase activity"/>
    <property type="evidence" value="ECO:0007669"/>
    <property type="project" value="InterPro"/>
</dbReference>
<dbReference type="Gene3D" id="3.40.390.30">
    <property type="entry name" value="Metalloproteases ('zincins'), catalytic domain"/>
    <property type="match status" value="1"/>
</dbReference>
<evidence type="ECO:0000256" key="4">
    <source>
        <dbReference type="ARBA" id="ARBA00022759"/>
    </source>
</evidence>
<dbReference type="InterPro" id="IPR023091">
    <property type="entry name" value="MetalPrtase_cat_dom_sf_prd"/>
</dbReference>
<evidence type="ECO:0000256" key="3">
    <source>
        <dbReference type="ARBA" id="ARBA00022723"/>
    </source>
</evidence>
<comment type="subcellular location">
    <subcellularLocation>
        <location evidence="7">Cytoplasm</location>
    </subcellularLocation>
</comment>
<comment type="similarity">
    <text evidence="1 7">Belongs to the endoribonuclease YbeY family.</text>
</comment>
<keyword evidence="4 7" id="KW-0255">Endonuclease</keyword>
<name>A0AAJ1AJ10_9BACT</name>
<evidence type="ECO:0000256" key="6">
    <source>
        <dbReference type="ARBA" id="ARBA00022833"/>
    </source>
</evidence>
<dbReference type="AlphaFoldDB" id="A0AAJ1AJ10"/>
<feature type="binding site" evidence="7">
    <location>
        <position position="112"/>
    </location>
    <ligand>
        <name>Zn(2+)</name>
        <dbReference type="ChEBI" id="CHEBI:29105"/>
        <note>catalytic</note>
    </ligand>
</feature>
<comment type="function">
    <text evidence="7">Single strand-specific metallo-endoribonuclease involved in late-stage 70S ribosome quality control and in maturation of the 3' terminus of the 16S rRNA.</text>
</comment>
<evidence type="ECO:0000256" key="5">
    <source>
        <dbReference type="ARBA" id="ARBA00022801"/>
    </source>
</evidence>
<protein>
    <recommendedName>
        <fullName evidence="7">Endoribonuclease YbeY</fullName>
        <ecNumber evidence="7">3.1.-.-</ecNumber>
    </recommendedName>
</protein>
<gene>
    <name evidence="7 8" type="primary">ybeY</name>
    <name evidence="8" type="ORF">K8G79_11055</name>
</gene>
<keyword evidence="7" id="KW-0690">Ribosome biogenesis</keyword>
<dbReference type="GO" id="GO:0005737">
    <property type="term" value="C:cytoplasm"/>
    <property type="evidence" value="ECO:0007669"/>
    <property type="project" value="UniProtKB-SubCell"/>
</dbReference>
<keyword evidence="5 7" id="KW-0378">Hydrolase</keyword>
<dbReference type="Proteomes" id="UP001197609">
    <property type="component" value="Unassembled WGS sequence"/>
</dbReference>
<keyword evidence="7" id="KW-0963">Cytoplasm</keyword>
<accession>A0AAJ1AJ10</accession>
<evidence type="ECO:0000256" key="7">
    <source>
        <dbReference type="HAMAP-Rule" id="MF_00009"/>
    </source>
</evidence>
<evidence type="ECO:0000256" key="1">
    <source>
        <dbReference type="ARBA" id="ARBA00010875"/>
    </source>
</evidence>
<dbReference type="PROSITE" id="PS01306">
    <property type="entry name" value="UPF0054"/>
    <property type="match status" value="1"/>
</dbReference>
<dbReference type="GO" id="GO:0004521">
    <property type="term" value="F:RNA endonuclease activity"/>
    <property type="evidence" value="ECO:0007669"/>
    <property type="project" value="UniProtKB-UniRule"/>
</dbReference>
<evidence type="ECO:0000313" key="9">
    <source>
        <dbReference type="Proteomes" id="UP001197609"/>
    </source>
</evidence>
<comment type="cofactor">
    <cofactor evidence="7">
        <name>Zn(2+)</name>
        <dbReference type="ChEBI" id="CHEBI:29105"/>
    </cofactor>
    <text evidence="7">Binds 1 zinc ion.</text>
</comment>
<keyword evidence="7" id="KW-0698">rRNA processing</keyword>
<dbReference type="GO" id="GO:0008270">
    <property type="term" value="F:zinc ion binding"/>
    <property type="evidence" value="ECO:0007669"/>
    <property type="project" value="UniProtKB-UniRule"/>
</dbReference>
<dbReference type="InterPro" id="IPR020549">
    <property type="entry name" value="YbeY_CS"/>
</dbReference>
<evidence type="ECO:0000313" key="8">
    <source>
        <dbReference type="EMBL" id="MBZ0160655.1"/>
    </source>
</evidence>
<dbReference type="EC" id="3.1.-.-" evidence="7"/>
<organism evidence="8 9">
    <name type="scientific">Candidatus Methylomirabilis tolerans</name>
    <dbReference type="NCBI Taxonomy" id="3123416"/>
    <lineage>
        <taxon>Bacteria</taxon>
        <taxon>Candidatus Methylomirabilota</taxon>
        <taxon>Candidatus Methylomirabilia</taxon>
        <taxon>Candidatus Methylomirabilales</taxon>
        <taxon>Candidatus Methylomirabilaceae</taxon>
        <taxon>Candidatus Methylomirabilis</taxon>
    </lineage>
</organism>
<evidence type="ECO:0000256" key="2">
    <source>
        <dbReference type="ARBA" id="ARBA00022722"/>
    </source>
</evidence>
<feature type="binding site" evidence="7">
    <location>
        <position position="116"/>
    </location>
    <ligand>
        <name>Zn(2+)</name>
        <dbReference type="ChEBI" id="CHEBI:29105"/>
        <note>catalytic</note>
    </ligand>
</feature>
<feature type="binding site" evidence="7">
    <location>
        <position position="122"/>
    </location>
    <ligand>
        <name>Zn(2+)</name>
        <dbReference type="ChEBI" id="CHEBI:29105"/>
        <note>catalytic</note>
    </ligand>
</feature>
<comment type="caution">
    <text evidence="8">The sequence shown here is derived from an EMBL/GenBank/DDBJ whole genome shotgun (WGS) entry which is preliminary data.</text>
</comment>
<dbReference type="PANTHER" id="PTHR46986">
    <property type="entry name" value="ENDORIBONUCLEASE YBEY, CHLOROPLASTIC"/>
    <property type="match status" value="1"/>
</dbReference>
<dbReference type="Pfam" id="PF02130">
    <property type="entry name" value="YbeY"/>
    <property type="match status" value="1"/>
</dbReference>
<dbReference type="SUPFAM" id="SSF55486">
    <property type="entry name" value="Metalloproteases ('zincins'), catalytic domain"/>
    <property type="match status" value="1"/>
</dbReference>
<keyword evidence="2 7" id="KW-0540">Nuclease</keyword>
<keyword evidence="3 7" id="KW-0479">Metal-binding</keyword>
<dbReference type="PANTHER" id="PTHR46986:SF1">
    <property type="entry name" value="ENDORIBONUCLEASE YBEY, CHLOROPLASTIC"/>
    <property type="match status" value="1"/>
</dbReference>